<dbReference type="AlphaFoldDB" id="A0A4C1UZ04"/>
<sequence length="142" mass="15531">MTVSMKEDEGPGEIIFSESKLKALEEKISHPRWVVPVLPEQELEALLNAATELAAKGFEEINPGASVGNGGARRPHGGGGNTSAYISRSTSGVKRQFECSGRREKPKEGGKQPTAESEACSVQRRRRFIRTISRGRVFILHN</sequence>
<feature type="compositionally biased region" description="Polar residues" evidence="1">
    <location>
        <begin position="82"/>
        <end position="93"/>
    </location>
</feature>
<evidence type="ECO:0000313" key="2">
    <source>
        <dbReference type="EMBL" id="GBP31247.1"/>
    </source>
</evidence>
<proteinExistence type="predicted"/>
<dbReference type="STRING" id="151549.A0A4C1UZ04"/>
<dbReference type="Proteomes" id="UP000299102">
    <property type="component" value="Unassembled WGS sequence"/>
</dbReference>
<keyword evidence="3" id="KW-1185">Reference proteome</keyword>
<reference evidence="2 3" key="1">
    <citation type="journal article" date="2019" name="Commun. Biol.">
        <title>The bagworm genome reveals a unique fibroin gene that provides high tensile strength.</title>
        <authorList>
            <person name="Kono N."/>
            <person name="Nakamura H."/>
            <person name="Ohtoshi R."/>
            <person name="Tomita M."/>
            <person name="Numata K."/>
            <person name="Arakawa K."/>
        </authorList>
    </citation>
    <scope>NUCLEOTIDE SEQUENCE [LARGE SCALE GENOMIC DNA]</scope>
</reference>
<comment type="caution">
    <text evidence="2">The sequence shown here is derived from an EMBL/GenBank/DDBJ whole genome shotgun (WGS) entry which is preliminary data.</text>
</comment>
<gene>
    <name evidence="2" type="primary">faf</name>
    <name evidence="2" type="ORF">EVAR_21527_1</name>
</gene>
<accession>A0A4C1UZ04</accession>
<evidence type="ECO:0000313" key="3">
    <source>
        <dbReference type="Proteomes" id="UP000299102"/>
    </source>
</evidence>
<organism evidence="2 3">
    <name type="scientific">Eumeta variegata</name>
    <name type="common">Bagworm moth</name>
    <name type="synonym">Eumeta japonica</name>
    <dbReference type="NCBI Taxonomy" id="151549"/>
    <lineage>
        <taxon>Eukaryota</taxon>
        <taxon>Metazoa</taxon>
        <taxon>Ecdysozoa</taxon>
        <taxon>Arthropoda</taxon>
        <taxon>Hexapoda</taxon>
        <taxon>Insecta</taxon>
        <taxon>Pterygota</taxon>
        <taxon>Neoptera</taxon>
        <taxon>Endopterygota</taxon>
        <taxon>Lepidoptera</taxon>
        <taxon>Glossata</taxon>
        <taxon>Ditrysia</taxon>
        <taxon>Tineoidea</taxon>
        <taxon>Psychidae</taxon>
        <taxon>Oiketicinae</taxon>
        <taxon>Eumeta</taxon>
    </lineage>
</organism>
<evidence type="ECO:0000256" key="1">
    <source>
        <dbReference type="SAM" id="MobiDB-lite"/>
    </source>
</evidence>
<protein>
    <submittedName>
        <fullName evidence="2">Probable ubiquitin carboxyl-terminal hydrolase FAF</fullName>
    </submittedName>
</protein>
<dbReference type="EMBL" id="BGZK01000243">
    <property type="protein sequence ID" value="GBP31247.1"/>
    <property type="molecule type" value="Genomic_DNA"/>
</dbReference>
<keyword evidence="2" id="KW-0378">Hydrolase</keyword>
<dbReference type="OrthoDB" id="289038at2759"/>
<feature type="compositionally biased region" description="Basic and acidic residues" evidence="1">
    <location>
        <begin position="95"/>
        <end position="110"/>
    </location>
</feature>
<name>A0A4C1UZ04_EUMVA</name>
<dbReference type="GO" id="GO:0016787">
    <property type="term" value="F:hydrolase activity"/>
    <property type="evidence" value="ECO:0007669"/>
    <property type="project" value="UniProtKB-KW"/>
</dbReference>
<feature type="region of interest" description="Disordered" evidence="1">
    <location>
        <begin position="61"/>
        <end position="123"/>
    </location>
</feature>
<feature type="compositionally biased region" description="Gly residues" evidence="1">
    <location>
        <begin position="67"/>
        <end position="81"/>
    </location>
</feature>